<protein>
    <submittedName>
        <fullName evidence="1">Uncharacterized protein</fullName>
    </submittedName>
</protein>
<organism evidence="1 2">
    <name type="scientific">Mycolicibacter terrae</name>
    <dbReference type="NCBI Taxonomy" id="1788"/>
    <lineage>
        <taxon>Bacteria</taxon>
        <taxon>Bacillati</taxon>
        <taxon>Actinomycetota</taxon>
        <taxon>Actinomycetes</taxon>
        <taxon>Mycobacteriales</taxon>
        <taxon>Mycobacteriaceae</taxon>
        <taxon>Mycolicibacter</taxon>
    </lineage>
</organism>
<proteinExistence type="predicted"/>
<comment type="caution">
    <text evidence="1">The sequence shown here is derived from an EMBL/GenBank/DDBJ whole genome shotgun (WGS) entry which is preliminary data.</text>
</comment>
<dbReference type="Proteomes" id="UP000268891">
    <property type="component" value="Unassembled WGS sequence"/>
</dbReference>
<reference evidence="1" key="1">
    <citation type="submission" date="2018-11" db="EMBL/GenBank/DDBJ databases">
        <authorList>
            <person name="Sattar A."/>
            <person name="Zunita Z."/>
            <person name="Jalila A."/>
            <person name="Saleha A.A."/>
        </authorList>
    </citation>
    <scope>NUCLEOTIDE SEQUENCE</scope>
    <source>
        <strain evidence="1">F12-74</strain>
    </source>
</reference>
<evidence type="ECO:0000313" key="2">
    <source>
        <dbReference type="Proteomes" id="UP000268891"/>
    </source>
</evidence>
<gene>
    <name evidence="1" type="ORF">EHH44_08060</name>
</gene>
<sequence>MVVSMVVARCARLRRACDHRWCRRRWPAAPGSAALATTARLIERARNPSGRRPADNGGRRAEPARRAAA</sequence>
<accession>A0ACD2EPJ4</accession>
<name>A0ACD2EPJ4_9MYCO</name>
<dbReference type="EMBL" id="RRZR01000011">
    <property type="protein sequence ID" value="RRR46120.1"/>
    <property type="molecule type" value="Genomic_DNA"/>
</dbReference>
<keyword evidence="2" id="KW-1185">Reference proteome</keyword>
<evidence type="ECO:0000313" key="1">
    <source>
        <dbReference type="EMBL" id="RRR46120.1"/>
    </source>
</evidence>